<dbReference type="AlphaFoldDB" id="A0A9Q3HJU9"/>
<gene>
    <name evidence="1" type="ORF">O181_044894</name>
</gene>
<sequence>MRNIEDMIRRFCAYGLECKDFDAFTHDWCTLISALELEYKKSIYYSTGKTPSMMEKGWNPRLTYETLERYFVDMNPTESSFKTILAKTDIMQTDLCKIFSNMQNKDGTKVTRHLILKWET</sequence>
<dbReference type="EMBL" id="AVOT02018348">
    <property type="protein sequence ID" value="MBW0505179.1"/>
    <property type="molecule type" value="Genomic_DNA"/>
</dbReference>
<evidence type="ECO:0000313" key="2">
    <source>
        <dbReference type="Proteomes" id="UP000765509"/>
    </source>
</evidence>
<dbReference type="Proteomes" id="UP000765509">
    <property type="component" value="Unassembled WGS sequence"/>
</dbReference>
<dbReference type="OrthoDB" id="2595244at2759"/>
<comment type="caution">
    <text evidence="1">The sequence shown here is derived from an EMBL/GenBank/DDBJ whole genome shotgun (WGS) entry which is preliminary data.</text>
</comment>
<reference evidence="1" key="1">
    <citation type="submission" date="2021-03" db="EMBL/GenBank/DDBJ databases">
        <title>Draft genome sequence of rust myrtle Austropuccinia psidii MF-1, a brazilian biotype.</title>
        <authorList>
            <person name="Quecine M.C."/>
            <person name="Pachon D.M.R."/>
            <person name="Bonatelli M.L."/>
            <person name="Correr F.H."/>
            <person name="Franceschini L.M."/>
            <person name="Leite T.F."/>
            <person name="Margarido G.R.A."/>
            <person name="Almeida C.A."/>
            <person name="Ferrarezi J.A."/>
            <person name="Labate C.A."/>
        </authorList>
    </citation>
    <scope>NUCLEOTIDE SEQUENCE</scope>
    <source>
        <strain evidence="1">MF-1</strain>
    </source>
</reference>
<name>A0A9Q3HJU9_9BASI</name>
<protein>
    <submittedName>
        <fullName evidence="1">Uncharacterized protein</fullName>
    </submittedName>
</protein>
<proteinExistence type="predicted"/>
<accession>A0A9Q3HJU9</accession>
<keyword evidence="2" id="KW-1185">Reference proteome</keyword>
<evidence type="ECO:0000313" key="1">
    <source>
        <dbReference type="EMBL" id="MBW0505179.1"/>
    </source>
</evidence>
<organism evidence="1 2">
    <name type="scientific">Austropuccinia psidii MF-1</name>
    <dbReference type="NCBI Taxonomy" id="1389203"/>
    <lineage>
        <taxon>Eukaryota</taxon>
        <taxon>Fungi</taxon>
        <taxon>Dikarya</taxon>
        <taxon>Basidiomycota</taxon>
        <taxon>Pucciniomycotina</taxon>
        <taxon>Pucciniomycetes</taxon>
        <taxon>Pucciniales</taxon>
        <taxon>Sphaerophragmiaceae</taxon>
        <taxon>Austropuccinia</taxon>
    </lineage>
</organism>